<evidence type="ECO:0000256" key="4">
    <source>
        <dbReference type="ARBA" id="ARBA00023136"/>
    </source>
</evidence>
<dbReference type="InterPro" id="IPR017452">
    <property type="entry name" value="GPCR_Rhodpsn_7TM"/>
</dbReference>
<dbReference type="InterPro" id="IPR053326">
    <property type="entry name" value="GPCR1-like"/>
</dbReference>
<name>A0A9P0PAN3_ACAOB</name>
<comment type="caution">
    <text evidence="7">The sequence shown here is derived from an EMBL/GenBank/DDBJ whole genome shotgun (WGS) entry which is preliminary data.</text>
</comment>
<dbReference type="AlphaFoldDB" id="A0A9P0PAN3"/>
<dbReference type="GO" id="GO:0016020">
    <property type="term" value="C:membrane"/>
    <property type="evidence" value="ECO:0007669"/>
    <property type="project" value="UniProtKB-SubCell"/>
</dbReference>
<feature type="domain" description="G-protein coupled receptors family 1 profile" evidence="6">
    <location>
        <begin position="1"/>
        <end position="55"/>
    </location>
</feature>
<comment type="subcellular location">
    <subcellularLocation>
        <location evidence="1">Membrane</location>
    </subcellularLocation>
</comment>
<dbReference type="Proteomes" id="UP001152888">
    <property type="component" value="Unassembled WGS sequence"/>
</dbReference>
<evidence type="ECO:0000256" key="5">
    <source>
        <dbReference type="SAM" id="MobiDB-lite"/>
    </source>
</evidence>
<dbReference type="SUPFAM" id="SSF81321">
    <property type="entry name" value="Family A G protein-coupled receptor-like"/>
    <property type="match status" value="1"/>
</dbReference>
<feature type="compositionally biased region" description="Low complexity" evidence="5">
    <location>
        <begin position="151"/>
        <end position="160"/>
    </location>
</feature>
<evidence type="ECO:0000313" key="8">
    <source>
        <dbReference type="Proteomes" id="UP001152888"/>
    </source>
</evidence>
<dbReference type="OrthoDB" id="10011262at2759"/>
<reference evidence="7" key="1">
    <citation type="submission" date="2022-03" db="EMBL/GenBank/DDBJ databases">
        <authorList>
            <person name="Sayadi A."/>
        </authorList>
    </citation>
    <scope>NUCLEOTIDE SEQUENCE</scope>
</reference>
<proteinExistence type="predicted"/>
<dbReference type="PROSITE" id="PS50262">
    <property type="entry name" value="G_PROTEIN_RECEP_F1_2"/>
    <property type="match status" value="1"/>
</dbReference>
<dbReference type="Gene3D" id="1.20.1070.10">
    <property type="entry name" value="Rhodopsin 7-helix transmembrane proteins"/>
    <property type="match status" value="1"/>
</dbReference>
<evidence type="ECO:0000256" key="2">
    <source>
        <dbReference type="ARBA" id="ARBA00022692"/>
    </source>
</evidence>
<organism evidence="7 8">
    <name type="scientific">Acanthoscelides obtectus</name>
    <name type="common">Bean weevil</name>
    <name type="synonym">Bruchus obtectus</name>
    <dbReference type="NCBI Taxonomy" id="200917"/>
    <lineage>
        <taxon>Eukaryota</taxon>
        <taxon>Metazoa</taxon>
        <taxon>Ecdysozoa</taxon>
        <taxon>Arthropoda</taxon>
        <taxon>Hexapoda</taxon>
        <taxon>Insecta</taxon>
        <taxon>Pterygota</taxon>
        <taxon>Neoptera</taxon>
        <taxon>Endopterygota</taxon>
        <taxon>Coleoptera</taxon>
        <taxon>Polyphaga</taxon>
        <taxon>Cucujiformia</taxon>
        <taxon>Chrysomeloidea</taxon>
        <taxon>Chrysomelidae</taxon>
        <taxon>Bruchinae</taxon>
        <taxon>Bruchini</taxon>
        <taxon>Acanthoscelides</taxon>
    </lineage>
</organism>
<sequence length="184" mass="20318">MLLCVVAVFFICNVLPLVINIIETFNIPLTFNLVYLIHTSNLLVTINSSVNFIIYVTFGEKFQRLFLVLFCHNSLLGLGRDSPEATTNEEVTYVSLADRQSLRRMRQSLIRNGTVNSRNGSLASSCMLTTTGGSRNGSFIGGTRSSGDLLRASSRSRTSSPGPCVYYPAQSAMRNGKEHHNTFL</sequence>
<evidence type="ECO:0000259" key="6">
    <source>
        <dbReference type="PROSITE" id="PS50262"/>
    </source>
</evidence>
<evidence type="ECO:0000313" key="7">
    <source>
        <dbReference type="EMBL" id="CAH1975625.1"/>
    </source>
</evidence>
<keyword evidence="4" id="KW-0472">Membrane</keyword>
<keyword evidence="3" id="KW-1133">Transmembrane helix</keyword>
<gene>
    <name evidence="7" type="ORF">ACAOBT_LOCUS11696</name>
</gene>
<dbReference type="EMBL" id="CAKOFQ010006838">
    <property type="protein sequence ID" value="CAH1975625.1"/>
    <property type="molecule type" value="Genomic_DNA"/>
</dbReference>
<dbReference type="PANTHER" id="PTHR47632">
    <property type="entry name" value="FMRFAMIDE PEPTIDE RECEPTOR FAMILY-RELATED"/>
    <property type="match status" value="1"/>
</dbReference>
<keyword evidence="2" id="KW-0812">Transmembrane</keyword>
<evidence type="ECO:0000256" key="1">
    <source>
        <dbReference type="ARBA" id="ARBA00004370"/>
    </source>
</evidence>
<keyword evidence="8" id="KW-1185">Reference proteome</keyword>
<accession>A0A9P0PAN3</accession>
<evidence type="ECO:0000256" key="3">
    <source>
        <dbReference type="ARBA" id="ARBA00022989"/>
    </source>
</evidence>
<protein>
    <recommendedName>
        <fullName evidence="6">G-protein coupled receptors family 1 profile domain-containing protein</fullName>
    </recommendedName>
</protein>
<feature type="region of interest" description="Disordered" evidence="5">
    <location>
        <begin position="140"/>
        <end position="162"/>
    </location>
</feature>